<dbReference type="SUPFAM" id="SSF46955">
    <property type="entry name" value="Putative DNA-binding domain"/>
    <property type="match status" value="1"/>
</dbReference>
<evidence type="ECO:0000256" key="4">
    <source>
        <dbReference type="ARBA" id="ARBA00023163"/>
    </source>
</evidence>
<dbReference type="Gene3D" id="1.10.1660.10">
    <property type="match status" value="1"/>
</dbReference>
<proteinExistence type="predicted"/>
<gene>
    <name evidence="6" type="primary">tnrA</name>
    <name evidence="6" type="ORF">NCTC11391_01780</name>
</gene>
<dbReference type="RefSeq" id="WP_002962070.1">
    <property type="nucleotide sequence ID" value="NZ_UHFA01000002.1"/>
</dbReference>
<keyword evidence="2" id="KW-0805">Transcription regulation</keyword>
<dbReference type="OrthoDB" id="9806513at2"/>
<dbReference type="Proteomes" id="UP000254082">
    <property type="component" value="Unassembled WGS sequence"/>
</dbReference>
<organism evidence="6 7">
    <name type="scientific">Streptococcus downei MFe28</name>
    <dbReference type="NCBI Taxonomy" id="764290"/>
    <lineage>
        <taxon>Bacteria</taxon>
        <taxon>Bacillati</taxon>
        <taxon>Bacillota</taxon>
        <taxon>Bacilli</taxon>
        <taxon>Lactobacillales</taxon>
        <taxon>Streptococcaceae</taxon>
        <taxon>Streptococcus</taxon>
    </lineage>
</organism>
<dbReference type="GeneID" id="93924251"/>
<dbReference type="PANTHER" id="PTHR30204">
    <property type="entry name" value="REDOX-CYCLING DRUG-SENSING TRANSCRIPTIONAL ACTIVATOR SOXR"/>
    <property type="match status" value="1"/>
</dbReference>
<dbReference type="GO" id="GO:0003677">
    <property type="term" value="F:DNA binding"/>
    <property type="evidence" value="ECO:0007669"/>
    <property type="project" value="UniProtKB-KW"/>
</dbReference>
<evidence type="ECO:0000256" key="3">
    <source>
        <dbReference type="ARBA" id="ARBA00023125"/>
    </source>
</evidence>
<evidence type="ECO:0000256" key="1">
    <source>
        <dbReference type="ARBA" id="ARBA00022491"/>
    </source>
</evidence>
<keyword evidence="7" id="KW-1185">Reference proteome</keyword>
<evidence type="ECO:0000313" key="6">
    <source>
        <dbReference type="EMBL" id="SUN36857.1"/>
    </source>
</evidence>
<dbReference type="SMART" id="SM00422">
    <property type="entry name" value="HTH_MERR"/>
    <property type="match status" value="1"/>
</dbReference>
<dbReference type="InterPro" id="IPR009061">
    <property type="entry name" value="DNA-bd_dom_put_sf"/>
</dbReference>
<keyword evidence="4" id="KW-0804">Transcription</keyword>
<dbReference type="PANTHER" id="PTHR30204:SF69">
    <property type="entry name" value="MERR-FAMILY TRANSCRIPTIONAL REGULATOR"/>
    <property type="match status" value="1"/>
</dbReference>
<evidence type="ECO:0000256" key="2">
    <source>
        <dbReference type="ARBA" id="ARBA00023015"/>
    </source>
</evidence>
<evidence type="ECO:0000259" key="5">
    <source>
        <dbReference type="PROSITE" id="PS50937"/>
    </source>
</evidence>
<keyword evidence="3" id="KW-0238">DNA-binding</keyword>
<keyword evidence="1" id="KW-0678">Repressor</keyword>
<dbReference type="PROSITE" id="PS50937">
    <property type="entry name" value="HTH_MERR_2"/>
    <property type="match status" value="1"/>
</dbReference>
<dbReference type="AlphaFoldDB" id="A0A380JFE7"/>
<name>A0A380JFE7_STRDO</name>
<dbReference type="Pfam" id="PF13411">
    <property type="entry name" value="MerR_1"/>
    <property type="match status" value="1"/>
</dbReference>
<dbReference type="CDD" id="cd01105">
    <property type="entry name" value="HTH_GlnR-like"/>
    <property type="match status" value="1"/>
</dbReference>
<dbReference type="EMBL" id="UHFA01000002">
    <property type="protein sequence ID" value="SUN36857.1"/>
    <property type="molecule type" value="Genomic_DNA"/>
</dbReference>
<reference evidence="6 7" key="1">
    <citation type="submission" date="2018-06" db="EMBL/GenBank/DDBJ databases">
        <authorList>
            <consortium name="Pathogen Informatics"/>
            <person name="Doyle S."/>
        </authorList>
    </citation>
    <scope>NUCLEOTIDE SEQUENCE [LARGE SCALE GENOMIC DNA]</scope>
    <source>
        <strain evidence="7">NCTC 11391</strain>
    </source>
</reference>
<dbReference type="GO" id="GO:0003700">
    <property type="term" value="F:DNA-binding transcription factor activity"/>
    <property type="evidence" value="ECO:0007669"/>
    <property type="project" value="InterPro"/>
</dbReference>
<dbReference type="InterPro" id="IPR047057">
    <property type="entry name" value="MerR_fam"/>
</dbReference>
<sequence>MKKDFDDYSALLDVNLIKKLVVGIGEVSKITGIPVRKIRYWEEKGIINSQDSKEGSTRRFDYINIKKMLLIQEMLEEGFTLDFAAKKVEKRLAALNAMFKNLVEELKDIDK</sequence>
<feature type="domain" description="HTH merR-type" evidence="5">
    <location>
        <begin position="24"/>
        <end position="90"/>
    </location>
</feature>
<accession>A0A380JFE7</accession>
<evidence type="ECO:0000313" key="7">
    <source>
        <dbReference type="Proteomes" id="UP000254082"/>
    </source>
</evidence>
<protein>
    <submittedName>
        <fullName evidence="6">Transcriptional regulator</fullName>
    </submittedName>
</protein>
<dbReference type="InterPro" id="IPR000551">
    <property type="entry name" value="MerR-type_HTH_dom"/>
</dbReference>